<sequence>MVVGAGSRLLLHMVGHAIVGGGHVAASLLHEHNPRHLPKLDPQSCLIEAGGVGLSGCAKSHYHFGFTQSGSGLKREMNRQVIDEQLYWRNKQSHVEDKVKHNEKRKINNEMSSWSLKLDIAVQEADSSWKRFLSAAANFSHLLLTSTVFPAAGYGPATQVRWLQESRPGAMSSGQPLSASPMTPIGQHPICHKGDQQPNLRKA</sequence>
<reference evidence="3" key="1">
    <citation type="submission" date="2022-11" db="UniProtKB">
        <authorList>
            <consortium name="WormBaseParasite"/>
        </authorList>
    </citation>
    <scope>IDENTIFICATION</scope>
</reference>
<name>A0A915E406_9BILA</name>
<accession>A0A915E406</accession>
<evidence type="ECO:0000256" key="1">
    <source>
        <dbReference type="SAM" id="MobiDB-lite"/>
    </source>
</evidence>
<evidence type="ECO:0000313" key="2">
    <source>
        <dbReference type="Proteomes" id="UP000887574"/>
    </source>
</evidence>
<feature type="region of interest" description="Disordered" evidence="1">
    <location>
        <begin position="167"/>
        <end position="203"/>
    </location>
</feature>
<keyword evidence="2" id="KW-1185">Reference proteome</keyword>
<protein>
    <submittedName>
        <fullName evidence="3">Uncharacterized protein</fullName>
    </submittedName>
</protein>
<dbReference type="WBParaSite" id="jg25587">
    <property type="protein sequence ID" value="jg25587"/>
    <property type="gene ID" value="jg25587"/>
</dbReference>
<dbReference type="AlphaFoldDB" id="A0A915E406"/>
<evidence type="ECO:0000313" key="3">
    <source>
        <dbReference type="WBParaSite" id="jg25587"/>
    </source>
</evidence>
<feature type="compositionally biased region" description="Polar residues" evidence="1">
    <location>
        <begin position="172"/>
        <end position="181"/>
    </location>
</feature>
<organism evidence="2 3">
    <name type="scientific">Ditylenchus dipsaci</name>
    <dbReference type="NCBI Taxonomy" id="166011"/>
    <lineage>
        <taxon>Eukaryota</taxon>
        <taxon>Metazoa</taxon>
        <taxon>Ecdysozoa</taxon>
        <taxon>Nematoda</taxon>
        <taxon>Chromadorea</taxon>
        <taxon>Rhabditida</taxon>
        <taxon>Tylenchina</taxon>
        <taxon>Tylenchomorpha</taxon>
        <taxon>Sphaerularioidea</taxon>
        <taxon>Anguinidae</taxon>
        <taxon>Anguininae</taxon>
        <taxon>Ditylenchus</taxon>
    </lineage>
</organism>
<proteinExistence type="predicted"/>
<dbReference type="Proteomes" id="UP000887574">
    <property type="component" value="Unplaced"/>
</dbReference>